<protein>
    <submittedName>
        <fullName evidence="2">Uncharacterized protein</fullName>
    </submittedName>
</protein>
<sequence>MSLRRRLLRVLPVTLLVALALSIASLDNDDYCGTVGECLGSAFDDAAVIGLSLLLGPLLLWAFRLPRVLAHTAALVVALGSLWYAAGELRLALVPGTDYDAPMPWPLALLVGALAAGAATYAAGPDGRWQTRLAVLAATPLLATGAHLVGEQVQGTGDAPVTAGVAPDRVESVRGGSSYPTSVS</sequence>
<dbReference type="EMBL" id="JBHUGD010000003">
    <property type="protein sequence ID" value="MFD1947081.1"/>
    <property type="molecule type" value="Genomic_DNA"/>
</dbReference>
<evidence type="ECO:0000313" key="2">
    <source>
        <dbReference type="EMBL" id="MFD1947081.1"/>
    </source>
</evidence>
<organism evidence="2 3">
    <name type="scientific">Nocardioides aestuarii</name>
    <dbReference type="NCBI Taxonomy" id="252231"/>
    <lineage>
        <taxon>Bacteria</taxon>
        <taxon>Bacillati</taxon>
        <taxon>Actinomycetota</taxon>
        <taxon>Actinomycetes</taxon>
        <taxon>Propionibacteriales</taxon>
        <taxon>Nocardioidaceae</taxon>
        <taxon>Nocardioides</taxon>
    </lineage>
</organism>
<gene>
    <name evidence="2" type="ORF">ACFSDE_09780</name>
</gene>
<keyword evidence="3" id="KW-1185">Reference proteome</keyword>
<keyword evidence="1" id="KW-0812">Transmembrane</keyword>
<feature type="transmembrane region" description="Helical" evidence="1">
    <location>
        <begin position="68"/>
        <end position="85"/>
    </location>
</feature>
<reference evidence="3" key="1">
    <citation type="journal article" date="2019" name="Int. J. Syst. Evol. Microbiol.">
        <title>The Global Catalogue of Microorganisms (GCM) 10K type strain sequencing project: providing services to taxonomists for standard genome sequencing and annotation.</title>
        <authorList>
            <consortium name="The Broad Institute Genomics Platform"/>
            <consortium name="The Broad Institute Genome Sequencing Center for Infectious Disease"/>
            <person name="Wu L."/>
            <person name="Ma J."/>
        </authorList>
    </citation>
    <scope>NUCLEOTIDE SEQUENCE [LARGE SCALE GENOMIC DNA]</scope>
    <source>
        <strain evidence="3">CGMCC 1.12477</strain>
    </source>
</reference>
<feature type="transmembrane region" description="Helical" evidence="1">
    <location>
        <begin position="42"/>
        <end position="61"/>
    </location>
</feature>
<comment type="caution">
    <text evidence="2">The sequence shown here is derived from an EMBL/GenBank/DDBJ whole genome shotgun (WGS) entry which is preliminary data.</text>
</comment>
<accession>A0ABW4TPQ6</accession>
<name>A0ABW4TPQ6_9ACTN</name>
<evidence type="ECO:0000256" key="1">
    <source>
        <dbReference type="SAM" id="Phobius"/>
    </source>
</evidence>
<proteinExistence type="predicted"/>
<evidence type="ECO:0000313" key="3">
    <source>
        <dbReference type="Proteomes" id="UP001597351"/>
    </source>
</evidence>
<keyword evidence="1" id="KW-0472">Membrane</keyword>
<feature type="transmembrane region" description="Helical" evidence="1">
    <location>
        <begin position="105"/>
        <end position="123"/>
    </location>
</feature>
<dbReference type="RefSeq" id="WP_343917843.1">
    <property type="nucleotide sequence ID" value="NZ_BAAAJT010000002.1"/>
</dbReference>
<keyword evidence="1" id="KW-1133">Transmembrane helix</keyword>
<dbReference type="Proteomes" id="UP001597351">
    <property type="component" value="Unassembled WGS sequence"/>
</dbReference>